<dbReference type="InterPro" id="IPR028290">
    <property type="entry name" value="WASH1"/>
</dbReference>
<proteinExistence type="inferred from homology"/>
<feature type="region of interest" description="Disordered" evidence="3">
    <location>
        <begin position="341"/>
        <end position="378"/>
    </location>
</feature>
<dbReference type="Proteomes" id="UP001178507">
    <property type="component" value="Unassembled WGS sequence"/>
</dbReference>
<keyword evidence="6" id="KW-1185">Reference proteome</keyword>
<dbReference type="GO" id="GO:0034314">
    <property type="term" value="P:Arp2/3 complex-mediated actin nucleation"/>
    <property type="evidence" value="ECO:0007669"/>
    <property type="project" value="InterPro"/>
</dbReference>
<dbReference type="EMBL" id="CAUJNA010000136">
    <property type="protein sequence ID" value="CAJ1372476.1"/>
    <property type="molecule type" value="Genomic_DNA"/>
</dbReference>
<dbReference type="GO" id="GO:0005829">
    <property type="term" value="C:cytosol"/>
    <property type="evidence" value="ECO:0007669"/>
    <property type="project" value="GOC"/>
</dbReference>
<accession>A0AA36HNM0</accession>
<evidence type="ECO:0000313" key="5">
    <source>
        <dbReference type="EMBL" id="CAJ1372476.1"/>
    </source>
</evidence>
<feature type="region of interest" description="Disordered" evidence="3">
    <location>
        <begin position="267"/>
        <end position="302"/>
    </location>
</feature>
<dbReference type="GO" id="GO:0043014">
    <property type="term" value="F:alpha-tubulin binding"/>
    <property type="evidence" value="ECO:0007669"/>
    <property type="project" value="InterPro"/>
</dbReference>
<dbReference type="GO" id="GO:0071203">
    <property type="term" value="C:WASH complex"/>
    <property type="evidence" value="ECO:0007669"/>
    <property type="project" value="InterPro"/>
</dbReference>
<comment type="caution">
    <text evidence="5">The sequence shown here is derived from an EMBL/GenBank/DDBJ whole genome shotgun (WGS) entry which is preliminary data.</text>
</comment>
<evidence type="ECO:0000256" key="3">
    <source>
        <dbReference type="SAM" id="MobiDB-lite"/>
    </source>
</evidence>
<feature type="domain" description="WASH1 WAHD" evidence="4">
    <location>
        <begin position="4"/>
        <end position="243"/>
    </location>
</feature>
<dbReference type="GO" id="GO:0032456">
    <property type="term" value="P:endocytic recycling"/>
    <property type="evidence" value="ECO:0007669"/>
    <property type="project" value="TreeGrafter"/>
</dbReference>
<protein>
    <recommendedName>
        <fullName evidence="4">WASH1 WAHD domain-containing protein</fullName>
    </recommendedName>
</protein>
<gene>
    <name evidence="5" type="ORF">EVOR1521_LOCUS2554</name>
</gene>
<dbReference type="GO" id="GO:0005769">
    <property type="term" value="C:early endosome"/>
    <property type="evidence" value="ECO:0007669"/>
    <property type="project" value="InterPro"/>
</dbReference>
<comment type="similarity">
    <text evidence="1">Belongs to the WASH1 family.</text>
</comment>
<dbReference type="PANTHER" id="PTHR23331:SF1">
    <property type="entry name" value="WASH COMPLEX SUBUNIT 1"/>
    <property type="match status" value="1"/>
</dbReference>
<reference evidence="5" key="1">
    <citation type="submission" date="2023-08" db="EMBL/GenBank/DDBJ databases">
        <authorList>
            <person name="Chen Y."/>
            <person name="Shah S."/>
            <person name="Dougan E. K."/>
            <person name="Thang M."/>
            <person name="Chan C."/>
        </authorList>
    </citation>
    <scope>NUCLEOTIDE SEQUENCE</scope>
</reference>
<name>A0AA36HNM0_9DINO</name>
<evidence type="ECO:0000313" key="6">
    <source>
        <dbReference type="Proteomes" id="UP001178507"/>
    </source>
</evidence>
<evidence type="ECO:0000259" key="4">
    <source>
        <dbReference type="Pfam" id="PF11945"/>
    </source>
</evidence>
<dbReference type="GO" id="GO:0003779">
    <property type="term" value="F:actin binding"/>
    <property type="evidence" value="ECO:0007669"/>
    <property type="project" value="UniProtKB-KW"/>
</dbReference>
<dbReference type="Pfam" id="PF11945">
    <property type="entry name" value="WASH_WAHD"/>
    <property type="match status" value="1"/>
</dbReference>
<dbReference type="PANTHER" id="PTHR23331">
    <property type="entry name" value="CXYORF1"/>
    <property type="match status" value="1"/>
</dbReference>
<dbReference type="InterPro" id="IPR021854">
    <property type="entry name" value="WASH1_WAHD"/>
</dbReference>
<dbReference type="GO" id="GO:0042147">
    <property type="term" value="P:retrograde transport, endosome to Golgi"/>
    <property type="evidence" value="ECO:0007669"/>
    <property type="project" value="TreeGrafter"/>
</dbReference>
<dbReference type="AlphaFoldDB" id="A0AA36HNM0"/>
<dbReference type="GO" id="GO:0055037">
    <property type="term" value="C:recycling endosome"/>
    <property type="evidence" value="ECO:0007669"/>
    <property type="project" value="TreeGrafter"/>
</dbReference>
<feature type="compositionally biased region" description="Pro residues" evidence="3">
    <location>
        <begin position="273"/>
        <end position="297"/>
    </location>
</feature>
<organism evidence="5 6">
    <name type="scientific">Effrenium voratum</name>
    <dbReference type="NCBI Taxonomy" id="2562239"/>
    <lineage>
        <taxon>Eukaryota</taxon>
        <taxon>Sar</taxon>
        <taxon>Alveolata</taxon>
        <taxon>Dinophyceae</taxon>
        <taxon>Suessiales</taxon>
        <taxon>Symbiodiniaceae</taxon>
        <taxon>Effrenium</taxon>
    </lineage>
</organism>
<dbReference type="GO" id="GO:0043015">
    <property type="term" value="F:gamma-tubulin binding"/>
    <property type="evidence" value="ECO:0007669"/>
    <property type="project" value="TreeGrafter"/>
</dbReference>
<sequence>MHGVLAVVENLNQRSNEIFDRLDAQVAQIDARLQSLELRCGSCAQRVEGARGSTEALKVQSARTFSGRQRPQIHTARLTLEEETLLSFRRTARPPEETGGVSVTSAAEDLARVLRTVAQHTASTPEVHSLKKTRDERLLPTAGRISSVSELFLLNSSEQPYKARHEVDNLVEPEDESFLEPRLQSPEAAQDTFVELGPVDLEEDEPDRATEDLRFRPRNSAAAEVTFDLPDVLPDLGHVAHIVWREGDTNETDRPAWDAAPSDLARRAMAKPTPKPTTRPPPPRPSLLPSVPPPVAPVAPVARPQWRLPPRRRQWPQRRWPLQRRRGCRRRRPSRLPLCRRRGKAKGRARARARRRPRHRLRRSLGALQKPQRPKWRGVRVSPPCLQTFVPEPSSRKLHLQRSVLVQQWAGWFDCTAQHCLSKAAPAANSPYGTLVVEDYQVGAMGQQKVGETPLNYQLKVEGSLAVNKGFGNNGANRLEVDLAFYFTASMSTGLA</sequence>
<evidence type="ECO:0000256" key="2">
    <source>
        <dbReference type="ARBA" id="ARBA00023203"/>
    </source>
</evidence>
<keyword evidence="2" id="KW-0009">Actin-binding</keyword>
<feature type="compositionally biased region" description="Basic residues" evidence="3">
    <location>
        <begin position="341"/>
        <end position="363"/>
    </location>
</feature>
<evidence type="ECO:0000256" key="1">
    <source>
        <dbReference type="ARBA" id="ARBA00005602"/>
    </source>
</evidence>
<dbReference type="GO" id="GO:0006887">
    <property type="term" value="P:exocytosis"/>
    <property type="evidence" value="ECO:0007669"/>
    <property type="project" value="TreeGrafter"/>
</dbReference>